<dbReference type="Proteomes" id="UP001603857">
    <property type="component" value="Unassembled WGS sequence"/>
</dbReference>
<protein>
    <recommendedName>
        <fullName evidence="3">DUF4283 domain-containing protein</fullName>
    </recommendedName>
</protein>
<proteinExistence type="predicted"/>
<name>A0ABD1N9H8_9FABA</name>
<gene>
    <name evidence="1" type="ORF">Fmac_006052</name>
</gene>
<accession>A0ABD1N9H8</accession>
<dbReference type="AlphaFoldDB" id="A0ABD1N9H8"/>
<keyword evidence="2" id="KW-1185">Reference proteome</keyword>
<sequence length="114" mass="12730">MTSKVHSYIFAFLYVKVQEVYCGSKHGVFGLSSEVQKWNSSLTTGCSSLVRVRCYRVPLEVWVEETFAKLLGSLGVVVQVDEETTSSRVEYARVLVKTTLPSPLSNYSTAKINN</sequence>
<evidence type="ECO:0008006" key="3">
    <source>
        <dbReference type="Google" id="ProtNLM"/>
    </source>
</evidence>
<dbReference type="EMBL" id="JBGMDY010000002">
    <property type="protein sequence ID" value="KAL2344767.1"/>
    <property type="molecule type" value="Genomic_DNA"/>
</dbReference>
<evidence type="ECO:0000313" key="1">
    <source>
        <dbReference type="EMBL" id="KAL2344767.1"/>
    </source>
</evidence>
<reference evidence="1 2" key="1">
    <citation type="submission" date="2024-08" db="EMBL/GenBank/DDBJ databases">
        <title>Insights into the chromosomal genome structure of Flemingia macrophylla.</title>
        <authorList>
            <person name="Ding Y."/>
            <person name="Zhao Y."/>
            <person name="Bi W."/>
            <person name="Wu M."/>
            <person name="Zhao G."/>
            <person name="Gong Y."/>
            <person name="Li W."/>
            <person name="Zhang P."/>
        </authorList>
    </citation>
    <scope>NUCLEOTIDE SEQUENCE [LARGE SCALE GENOMIC DNA]</scope>
    <source>
        <strain evidence="1">DYQJB</strain>
        <tissue evidence="1">Leaf</tissue>
    </source>
</reference>
<evidence type="ECO:0000313" key="2">
    <source>
        <dbReference type="Proteomes" id="UP001603857"/>
    </source>
</evidence>
<comment type="caution">
    <text evidence="1">The sequence shown here is derived from an EMBL/GenBank/DDBJ whole genome shotgun (WGS) entry which is preliminary data.</text>
</comment>
<organism evidence="1 2">
    <name type="scientific">Flemingia macrophylla</name>
    <dbReference type="NCBI Taxonomy" id="520843"/>
    <lineage>
        <taxon>Eukaryota</taxon>
        <taxon>Viridiplantae</taxon>
        <taxon>Streptophyta</taxon>
        <taxon>Embryophyta</taxon>
        <taxon>Tracheophyta</taxon>
        <taxon>Spermatophyta</taxon>
        <taxon>Magnoliopsida</taxon>
        <taxon>eudicotyledons</taxon>
        <taxon>Gunneridae</taxon>
        <taxon>Pentapetalae</taxon>
        <taxon>rosids</taxon>
        <taxon>fabids</taxon>
        <taxon>Fabales</taxon>
        <taxon>Fabaceae</taxon>
        <taxon>Papilionoideae</taxon>
        <taxon>50 kb inversion clade</taxon>
        <taxon>NPAAA clade</taxon>
        <taxon>indigoferoid/millettioid clade</taxon>
        <taxon>Phaseoleae</taxon>
        <taxon>Flemingia</taxon>
    </lineage>
</organism>